<evidence type="ECO:0000259" key="1">
    <source>
        <dbReference type="PROSITE" id="PS50191"/>
    </source>
</evidence>
<dbReference type="Pfam" id="PF00650">
    <property type="entry name" value="CRAL_TRIO"/>
    <property type="match status" value="1"/>
</dbReference>
<dbReference type="Gene3D" id="3.40.525.10">
    <property type="entry name" value="CRAL-TRIO lipid binding domain"/>
    <property type="match status" value="1"/>
</dbReference>
<dbReference type="SUPFAM" id="SSF52087">
    <property type="entry name" value="CRAL/TRIO domain"/>
    <property type="match status" value="1"/>
</dbReference>
<dbReference type="GO" id="GO:1902936">
    <property type="term" value="F:phosphatidylinositol bisphosphate binding"/>
    <property type="evidence" value="ECO:0007669"/>
    <property type="project" value="TreeGrafter"/>
</dbReference>
<dbReference type="Proteomes" id="UP000824782">
    <property type="component" value="Unassembled WGS sequence"/>
</dbReference>
<organism evidence="2 3">
    <name type="scientific">Engystomops pustulosus</name>
    <name type="common">Tungara frog</name>
    <name type="synonym">Physalaemus pustulosus</name>
    <dbReference type="NCBI Taxonomy" id="76066"/>
    <lineage>
        <taxon>Eukaryota</taxon>
        <taxon>Metazoa</taxon>
        <taxon>Chordata</taxon>
        <taxon>Craniata</taxon>
        <taxon>Vertebrata</taxon>
        <taxon>Euteleostomi</taxon>
        <taxon>Amphibia</taxon>
        <taxon>Batrachia</taxon>
        <taxon>Anura</taxon>
        <taxon>Neobatrachia</taxon>
        <taxon>Hyloidea</taxon>
        <taxon>Leptodactylidae</taxon>
        <taxon>Leiuperinae</taxon>
        <taxon>Engystomops</taxon>
    </lineage>
</organism>
<accession>A0AAV7BDS2</accession>
<dbReference type="InterPro" id="IPR001251">
    <property type="entry name" value="CRAL-TRIO_dom"/>
</dbReference>
<keyword evidence="3" id="KW-1185">Reference proteome</keyword>
<evidence type="ECO:0000313" key="3">
    <source>
        <dbReference type="Proteomes" id="UP000824782"/>
    </source>
</evidence>
<dbReference type="PROSITE" id="PS50191">
    <property type="entry name" value="CRAL_TRIO"/>
    <property type="match status" value="1"/>
</dbReference>
<dbReference type="PANTHER" id="PTHR10174:SF225">
    <property type="entry name" value="ALPHA-TOCOPHEROL TRANSFER PROTEIN"/>
    <property type="match status" value="1"/>
</dbReference>
<reference evidence="2" key="1">
    <citation type="thesis" date="2020" institute="ProQuest LLC" country="789 East Eisenhower Parkway, Ann Arbor, MI, USA">
        <title>Comparative Genomics and Chromosome Evolution.</title>
        <authorList>
            <person name="Mudd A.B."/>
        </authorList>
    </citation>
    <scope>NUCLEOTIDE SEQUENCE</scope>
    <source>
        <strain evidence="2">237g6f4</strain>
        <tissue evidence="2">Blood</tissue>
    </source>
</reference>
<protein>
    <recommendedName>
        <fullName evidence="1">CRAL-TRIO domain-containing protein</fullName>
    </recommendedName>
</protein>
<dbReference type="InterPro" id="IPR036865">
    <property type="entry name" value="CRAL-TRIO_dom_sf"/>
</dbReference>
<proteinExistence type="predicted"/>
<evidence type="ECO:0000313" key="2">
    <source>
        <dbReference type="EMBL" id="KAG8570761.1"/>
    </source>
</evidence>
<dbReference type="GO" id="GO:0005770">
    <property type="term" value="C:late endosome"/>
    <property type="evidence" value="ECO:0007669"/>
    <property type="project" value="TreeGrafter"/>
</dbReference>
<feature type="domain" description="CRAL-TRIO" evidence="1">
    <location>
        <begin position="1"/>
        <end position="69"/>
    </location>
</feature>
<gene>
    <name evidence="2" type="ORF">GDO81_011404</name>
</gene>
<dbReference type="GO" id="GO:0120013">
    <property type="term" value="F:lipid transfer activity"/>
    <property type="evidence" value="ECO:0007669"/>
    <property type="project" value="TreeGrafter"/>
</dbReference>
<dbReference type="AlphaFoldDB" id="A0AAV7BDS2"/>
<dbReference type="GO" id="GO:0008431">
    <property type="term" value="F:vitamin E binding"/>
    <property type="evidence" value="ECO:0007669"/>
    <property type="project" value="TreeGrafter"/>
</dbReference>
<dbReference type="GO" id="GO:0042360">
    <property type="term" value="P:vitamin E metabolic process"/>
    <property type="evidence" value="ECO:0007669"/>
    <property type="project" value="TreeGrafter"/>
</dbReference>
<dbReference type="GO" id="GO:0051180">
    <property type="term" value="P:vitamin transport"/>
    <property type="evidence" value="ECO:0007669"/>
    <property type="project" value="TreeGrafter"/>
</dbReference>
<dbReference type="EMBL" id="WNYA01000005">
    <property type="protein sequence ID" value="KAG8570761.1"/>
    <property type="molecule type" value="Genomic_DNA"/>
</dbReference>
<dbReference type="PANTHER" id="PTHR10174">
    <property type="entry name" value="ALPHA-TOCOPHEROL TRANSFER PROTEIN-RELATED"/>
    <property type="match status" value="1"/>
</dbReference>
<sequence length="69" mass="8016">MDKAIFDLQGWRLAHAFQITPTIAKKIASVMTDSFPLKVRGIHLINEPLFFTPCIFINHRFFLIRSRKG</sequence>
<comment type="caution">
    <text evidence="2">The sequence shown here is derived from an EMBL/GenBank/DDBJ whole genome shotgun (WGS) entry which is preliminary data.</text>
</comment>
<name>A0AAV7BDS2_ENGPU</name>
<dbReference type="GO" id="GO:0016020">
    <property type="term" value="C:membrane"/>
    <property type="evidence" value="ECO:0007669"/>
    <property type="project" value="TreeGrafter"/>
</dbReference>